<protein>
    <submittedName>
        <fullName evidence="1">Uncharacterized protein</fullName>
    </submittedName>
</protein>
<evidence type="ECO:0000313" key="2">
    <source>
        <dbReference type="Proteomes" id="UP001139646"/>
    </source>
</evidence>
<name>A0ABS9WZP9_9GAMM</name>
<keyword evidence="2" id="KW-1185">Reference proteome</keyword>
<organism evidence="1 2">
    <name type="scientific">Colwellia maritima</name>
    <dbReference type="NCBI Taxonomy" id="2912588"/>
    <lineage>
        <taxon>Bacteria</taxon>
        <taxon>Pseudomonadati</taxon>
        <taxon>Pseudomonadota</taxon>
        <taxon>Gammaproteobacteria</taxon>
        <taxon>Alteromonadales</taxon>
        <taxon>Colwelliaceae</taxon>
        <taxon>Colwellia</taxon>
    </lineage>
</organism>
<dbReference type="RefSeq" id="WP_242284916.1">
    <property type="nucleotide sequence ID" value="NZ_JAKKSL010000001.1"/>
</dbReference>
<reference evidence="1" key="1">
    <citation type="submission" date="2022-01" db="EMBL/GenBank/DDBJ databases">
        <title>Colwellia maritima, isolated from seawater.</title>
        <authorList>
            <person name="Kristyanto S."/>
            <person name="Jung J."/>
            <person name="Jeon C.O."/>
        </authorList>
    </citation>
    <scope>NUCLEOTIDE SEQUENCE</scope>
    <source>
        <strain evidence="1">MSW7</strain>
    </source>
</reference>
<evidence type="ECO:0000313" key="1">
    <source>
        <dbReference type="EMBL" id="MCI2283448.1"/>
    </source>
</evidence>
<dbReference type="Proteomes" id="UP001139646">
    <property type="component" value="Unassembled WGS sequence"/>
</dbReference>
<accession>A0ABS9WZP9</accession>
<comment type="caution">
    <text evidence="1">The sequence shown here is derived from an EMBL/GenBank/DDBJ whole genome shotgun (WGS) entry which is preliminary data.</text>
</comment>
<sequence length="253" mass="27999">MRLIITIVAVTSLLVGCGSTGKNNPQSVITNLENKLAQEKTTNNQLFNENRVLKLDIEKLNGVVSVLDTEKESRVKESSVLRNQVRKFVQNQISTLKEFLVEGDLLDYIGGELVQRNNIEKNPMTLVDLNNRINSSGVLTGLGAYVNAPSDVKVKVLRYIESNLVVVWESNPIKLYKLGLTKHQFVNSVSVEKGDVIAYEFKRNVGVGYSEGTADTRYSLNPLTLGESIHVNTLTGSNNKRAFSIGVYGLLNQ</sequence>
<proteinExistence type="predicted"/>
<dbReference type="EMBL" id="JAKKSL010000001">
    <property type="protein sequence ID" value="MCI2283448.1"/>
    <property type="molecule type" value="Genomic_DNA"/>
</dbReference>
<dbReference type="PROSITE" id="PS51257">
    <property type="entry name" value="PROKAR_LIPOPROTEIN"/>
    <property type="match status" value="1"/>
</dbReference>
<gene>
    <name evidence="1" type="ORF">L3081_08595</name>
</gene>